<proteinExistence type="predicted"/>
<dbReference type="InterPro" id="IPR011009">
    <property type="entry name" value="Kinase-like_dom_sf"/>
</dbReference>
<dbReference type="InterPro" id="IPR052732">
    <property type="entry name" value="Cell-binding_unc_protein"/>
</dbReference>
<dbReference type="EMBL" id="QVLS01000005">
    <property type="protein sequence ID" value="RFP79332.1"/>
    <property type="molecule type" value="Genomic_DNA"/>
</dbReference>
<dbReference type="Gene3D" id="3.40.50.300">
    <property type="entry name" value="P-loop containing nucleotide triphosphate hydrolases"/>
    <property type="match status" value="1"/>
</dbReference>
<dbReference type="Pfam" id="PF13671">
    <property type="entry name" value="AAA_33"/>
    <property type="match status" value="1"/>
</dbReference>
<dbReference type="SUPFAM" id="SSF56112">
    <property type="entry name" value="Protein kinase-like (PK-like)"/>
    <property type="match status" value="1"/>
</dbReference>
<dbReference type="PANTHER" id="PTHR43883">
    <property type="entry name" value="SLR0207 PROTEIN"/>
    <property type="match status" value="1"/>
</dbReference>
<dbReference type="InterPro" id="IPR027417">
    <property type="entry name" value="P-loop_NTPase"/>
</dbReference>
<comment type="caution">
    <text evidence="2">The sequence shown here is derived from an EMBL/GenBank/DDBJ whole genome shotgun (WGS) entry which is preliminary data.</text>
</comment>
<evidence type="ECO:0000256" key="1">
    <source>
        <dbReference type="SAM" id="MobiDB-lite"/>
    </source>
</evidence>
<reference evidence="2 3" key="1">
    <citation type="submission" date="2018-08" db="EMBL/GenBank/DDBJ databases">
        <title>Hydrogenophaga sp. LA-38 isolated from sludge.</title>
        <authorList>
            <person name="Im W.-T."/>
        </authorList>
    </citation>
    <scope>NUCLEOTIDE SEQUENCE [LARGE SCALE GENOMIC DNA]</scope>
    <source>
        <strain evidence="2 3">LA-38</strain>
    </source>
</reference>
<accession>A0A372EK95</accession>
<dbReference type="AlphaFoldDB" id="A0A372EK95"/>
<dbReference type="PANTHER" id="PTHR43883:SF1">
    <property type="entry name" value="GLUCONOKINASE"/>
    <property type="match status" value="1"/>
</dbReference>
<organism evidence="2 3">
    <name type="scientific">Hydrogenophaga borbori</name>
    <dbReference type="NCBI Taxonomy" id="2294117"/>
    <lineage>
        <taxon>Bacteria</taxon>
        <taxon>Pseudomonadati</taxon>
        <taxon>Pseudomonadota</taxon>
        <taxon>Betaproteobacteria</taxon>
        <taxon>Burkholderiales</taxon>
        <taxon>Comamonadaceae</taxon>
        <taxon>Hydrogenophaga</taxon>
    </lineage>
</organism>
<dbReference type="Proteomes" id="UP000261931">
    <property type="component" value="Unassembled WGS sequence"/>
</dbReference>
<feature type="region of interest" description="Disordered" evidence="1">
    <location>
        <begin position="453"/>
        <end position="479"/>
    </location>
</feature>
<gene>
    <name evidence="2" type="ORF">DY262_10175</name>
</gene>
<dbReference type="SUPFAM" id="SSF52540">
    <property type="entry name" value="P-loop containing nucleoside triphosphate hydrolases"/>
    <property type="match status" value="1"/>
</dbReference>
<dbReference type="RefSeq" id="WP_116958759.1">
    <property type="nucleotide sequence ID" value="NZ_QVLS01000005.1"/>
</dbReference>
<protein>
    <recommendedName>
        <fullName evidence="4">Aminoglycoside phosphotransferase domain-containing protein</fullName>
    </recommendedName>
</protein>
<sequence>MSEAGARPPDASARSAALAHALATRLGASLIETHISWVLLTGDRAYKLKKPLRLPFLDYSTLAARQRCCEEELRINRRLAPSLYLDVVAVTGGVDAPAMGGAGPAIDWAVRMRRFPEGALFDERLRDGRLGETEVDACAALLSRFHLEAPVARANSGFAGAPHRAALAAAALAGAAPVVSTEEAALLSGWLRAQAQRLAPHWAERLRTGHVRECHGDLHLANLIVVDGDVSAFDGIEFDPALRWIDVIDDIAFPVMDLRARGRADLAFRLLNAWLDATGEHAGLPGLRHALVYRALVRAQVECLRGHEASARRYVEAALRWVRRAPPWLALMHGLPGSGKSFVSQGLLQAQGAIRLRSDVERKRLFGLPASADSRASGRDIYGEEATRRTYDTLFALAHTALEAGFPVILDAAFLRRHEREAAAALARRARVPWRIVHCEAPDEVLRERLRARRGDASEADEGTLAALRGAQEPLGEDEWLRTEVASQALAPPTAPPAGS</sequence>
<name>A0A372EK95_9BURK</name>
<keyword evidence="3" id="KW-1185">Reference proteome</keyword>
<evidence type="ECO:0000313" key="3">
    <source>
        <dbReference type="Proteomes" id="UP000261931"/>
    </source>
</evidence>
<evidence type="ECO:0000313" key="2">
    <source>
        <dbReference type="EMBL" id="RFP79332.1"/>
    </source>
</evidence>
<evidence type="ECO:0008006" key="4">
    <source>
        <dbReference type="Google" id="ProtNLM"/>
    </source>
</evidence>